<dbReference type="Pfam" id="PF00856">
    <property type="entry name" value="SET"/>
    <property type="match status" value="1"/>
</dbReference>
<dbReference type="InterPro" id="IPR044430">
    <property type="entry name" value="SETD6_SET"/>
</dbReference>
<dbReference type="InterPro" id="IPR046341">
    <property type="entry name" value="SET_dom_sf"/>
</dbReference>
<proteinExistence type="inferred from homology"/>
<keyword evidence="3 6" id="KW-0808">Transferase</keyword>
<dbReference type="PANTHER" id="PTHR13271:SF34">
    <property type="entry name" value="N-LYSINE METHYLTRANSFERASE SETD6"/>
    <property type="match status" value="1"/>
</dbReference>
<comment type="similarity">
    <text evidence="6">Belongs to the class V-like SAM-binding methyltransferase superfamily. Histone-lysine methyltransferase family. SETD6 subfamily.</text>
</comment>
<name>A0ABR4D8K8_9PEZI</name>
<sequence>MEVEMEVDRGFDDRTRDFMNWFLAQPGAMLRSDLISIEDLRGRNAGRGIIAKTDIAADTVLFTIPRPAIICAATSALKDKIPGIFDLDGDTVSDPEGGGDAGPPQDSWTLLILAMLYEHLQGTASRWKPYLDVLPSSFDTPMFWSSAEVSELQASALVGKIGKEEADQMITTKIIPVVRAHEDVFFPSGSQKLNNEQLLGLAHRMGSAIMAYAFDLENEDGNDGEGEEPEDDWVEDKEGKTMLGMVPMADMLNADAEFNAHINHGEEALTATALRDIKAGEEILNYYGPLPNSELLRRYGYVTPKHSRYDVVELPWQLIEEELKERVGADMAPSEWEKVKQRVRSEDEFEEGLVLERIGEDPDPTGQLLSEATFSGLPDELGMQFKTLIKAAKKSGSSKVAAELLEDKEKRKKIYLQVVLAALHARERQYQTSLEEDKQLLMGRLSRAQEMAIVVRMGEKKLLREAQAWVREQMDVANHPLQEPGSQEDGRSAKRRKL</sequence>
<dbReference type="Proteomes" id="UP001600064">
    <property type="component" value="Unassembled WGS sequence"/>
</dbReference>
<dbReference type="SUPFAM" id="SSF82199">
    <property type="entry name" value="SET domain"/>
    <property type="match status" value="1"/>
</dbReference>
<organism evidence="9 10">
    <name type="scientific">Remersonia thermophila</name>
    <dbReference type="NCBI Taxonomy" id="72144"/>
    <lineage>
        <taxon>Eukaryota</taxon>
        <taxon>Fungi</taxon>
        <taxon>Dikarya</taxon>
        <taxon>Ascomycota</taxon>
        <taxon>Pezizomycotina</taxon>
        <taxon>Sordariomycetes</taxon>
        <taxon>Sordariomycetidae</taxon>
        <taxon>Sordariales</taxon>
        <taxon>Sordariales incertae sedis</taxon>
        <taxon>Remersonia</taxon>
    </lineage>
</organism>
<comment type="function">
    <text evidence="6">S-adenosyl-L-methionine-dependent protein-lysine N-methyltransferase that monomethylates 60S ribosomal protein L42.</text>
</comment>
<dbReference type="Gene3D" id="3.90.1410.10">
    <property type="entry name" value="set domain protein methyltransferase, domain 1"/>
    <property type="match status" value="1"/>
</dbReference>
<dbReference type="InterPro" id="IPR015353">
    <property type="entry name" value="Rubisco_LSMT_subst-bd"/>
</dbReference>
<evidence type="ECO:0000256" key="2">
    <source>
        <dbReference type="ARBA" id="ARBA00022603"/>
    </source>
</evidence>
<evidence type="ECO:0000313" key="10">
    <source>
        <dbReference type="Proteomes" id="UP001600064"/>
    </source>
</evidence>
<dbReference type="EC" id="2.1.1.-" evidence="6"/>
<keyword evidence="5 6" id="KW-0539">Nucleus</keyword>
<evidence type="ECO:0000256" key="7">
    <source>
        <dbReference type="SAM" id="MobiDB-lite"/>
    </source>
</evidence>
<reference evidence="9 10" key="1">
    <citation type="journal article" date="2024" name="Commun. Biol.">
        <title>Comparative genomic analysis of thermophilic fungi reveals convergent evolutionary adaptations and gene losses.</title>
        <authorList>
            <person name="Steindorff A.S."/>
            <person name="Aguilar-Pontes M.V."/>
            <person name="Robinson A.J."/>
            <person name="Andreopoulos B."/>
            <person name="LaButti K."/>
            <person name="Kuo A."/>
            <person name="Mondo S."/>
            <person name="Riley R."/>
            <person name="Otillar R."/>
            <person name="Haridas S."/>
            <person name="Lipzen A."/>
            <person name="Grimwood J."/>
            <person name="Schmutz J."/>
            <person name="Clum A."/>
            <person name="Reid I.D."/>
            <person name="Moisan M.C."/>
            <person name="Butler G."/>
            <person name="Nguyen T.T.M."/>
            <person name="Dewar K."/>
            <person name="Conant G."/>
            <person name="Drula E."/>
            <person name="Henrissat B."/>
            <person name="Hansel C."/>
            <person name="Singer S."/>
            <person name="Hutchinson M.I."/>
            <person name="de Vries R.P."/>
            <person name="Natvig D.O."/>
            <person name="Powell A.J."/>
            <person name="Tsang A."/>
            <person name="Grigoriev I.V."/>
        </authorList>
    </citation>
    <scope>NUCLEOTIDE SEQUENCE [LARGE SCALE GENOMIC DNA]</scope>
    <source>
        <strain evidence="9 10">ATCC 22073</strain>
    </source>
</reference>
<feature type="domain" description="SET" evidence="8">
    <location>
        <begin position="33"/>
        <end position="288"/>
    </location>
</feature>
<evidence type="ECO:0000256" key="4">
    <source>
        <dbReference type="ARBA" id="ARBA00022691"/>
    </source>
</evidence>
<evidence type="ECO:0000256" key="1">
    <source>
        <dbReference type="ARBA" id="ARBA00004123"/>
    </source>
</evidence>
<dbReference type="InterPro" id="IPR036464">
    <property type="entry name" value="Rubisco_LSMT_subst-bd_sf"/>
</dbReference>
<feature type="region of interest" description="Disordered" evidence="7">
    <location>
        <begin position="475"/>
        <end position="498"/>
    </location>
</feature>
<dbReference type="SUPFAM" id="SSF81822">
    <property type="entry name" value="RuBisCo LSMT C-terminal, substrate-binding domain"/>
    <property type="match status" value="1"/>
</dbReference>
<dbReference type="RefSeq" id="XP_070864661.1">
    <property type="nucleotide sequence ID" value="XM_071011869.1"/>
</dbReference>
<comment type="caution">
    <text evidence="9">The sequence shown here is derived from an EMBL/GenBank/DDBJ whole genome shotgun (WGS) entry which is preliminary data.</text>
</comment>
<protein>
    <recommendedName>
        <fullName evidence="6">Ribosomal lysine N-methyltransferase 4</fullName>
        <ecNumber evidence="6">2.1.1.-</ecNumber>
    </recommendedName>
</protein>
<evidence type="ECO:0000256" key="5">
    <source>
        <dbReference type="ARBA" id="ARBA00023242"/>
    </source>
</evidence>
<accession>A0ABR4D8K8</accession>
<dbReference type="InterPro" id="IPR011383">
    <property type="entry name" value="N-lys_methylase_SETD6"/>
</dbReference>
<dbReference type="Gene3D" id="3.90.1420.10">
    <property type="entry name" value="Rubisco LSMT, substrate-binding domain"/>
    <property type="match status" value="1"/>
</dbReference>
<comment type="subcellular location">
    <subcellularLocation>
        <location evidence="1 6">Nucleus</location>
    </subcellularLocation>
</comment>
<gene>
    <name evidence="9" type="ORF">VTJ83DRAFT_5286</name>
</gene>
<keyword evidence="2 6" id="KW-0489">Methyltransferase</keyword>
<keyword evidence="10" id="KW-1185">Reference proteome</keyword>
<dbReference type="GeneID" id="98126513"/>
<evidence type="ECO:0000256" key="3">
    <source>
        <dbReference type="ARBA" id="ARBA00022679"/>
    </source>
</evidence>
<dbReference type="PROSITE" id="PS50280">
    <property type="entry name" value="SET"/>
    <property type="match status" value="1"/>
</dbReference>
<dbReference type="PANTHER" id="PTHR13271">
    <property type="entry name" value="UNCHARACTERIZED PUTATIVE METHYLTRANSFERASE"/>
    <property type="match status" value="1"/>
</dbReference>
<evidence type="ECO:0000259" key="8">
    <source>
        <dbReference type="PROSITE" id="PS50280"/>
    </source>
</evidence>
<dbReference type="PIRSF" id="PIRSF011771">
    <property type="entry name" value="RMS1_SET"/>
    <property type="match status" value="1"/>
</dbReference>
<dbReference type="InterPro" id="IPR001214">
    <property type="entry name" value="SET_dom"/>
</dbReference>
<evidence type="ECO:0000313" key="9">
    <source>
        <dbReference type="EMBL" id="KAL2265934.1"/>
    </source>
</evidence>
<dbReference type="InterPro" id="IPR050600">
    <property type="entry name" value="SETD3_SETD6_MTase"/>
</dbReference>
<dbReference type="CDD" id="cd19178">
    <property type="entry name" value="SET_SETD6"/>
    <property type="match status" value="1"/>
</dbReference>
<dbReference type="Pfam" id="PF09273">
    <property type="entry name" value="Rubis-subs-bind"/>
    <property type="match status" value="1"/>
</dbReference>
<evidence type="ECO:0000256" key="6">
    <source>
        <dbReference type="PIRNR" id="PIRNR011771"/>
    </source>
</evidence>
<keyword evidence="4 6" id="KW-0949">S-adenosyl-L-methionine</keyword>
<dbReference type="EMBL" id="JAZGUE010000005">
    <property type="protein sequence ID" value="KAL2265934.1"/>
    <property type="molecule type" value="Genomic_DNA"/>
</dbReference>